<reference evidence="3" key="1">
    <citation type="submission" date="2017-02" db="UniProtKB">
        <authorList>
            <consortium name="WormBaseParasite"/>
        </authorList>
    </citation>
    <scope>IDENTIFICATION</scope>
</reference>
<reference evidence="1 2" key="2">
    <citation type="submission" date="2018-11" db="EMBL/GenBank/DDBJ databases">
        <authorList>
            <consortium name="Pathogen Informatics"/>
        </authorList>
    </citation>
    <scope>NUCLEOTIDE SEQUENCE [LARGE SCALE GENOMIC DNA]</scope>
    <source>
        <strain evidence="1 2">MHpl1</strain>
    </source>
</reference>
<gene>
    <name evidence="1" type="ORF">HPLM_LOCUS12849</name>
</gene>
<evidence type="ECO:0000313" key="1">
    <source>
        <dbReference type="EMBL" id="VDO46921.1"/>
    </source>
</evidence>
<keyword evidence="2" id="KW-1185">Reference proteome</keyword>
<sequence length="146" mass="16535">MHTDHRPLTALFKRSNVPARVPRWALKVQKYNLEIIYLKGAANRVEDVLSRAVIPSDEQEKLGYTSIELIVAAALEELEWTTELRHDPIYAEIIASLDSRNLDRDIAMPKRNPETHPKAQSGRLCHGSRLFCVTRQLFCAKGGSSL</sequence>
<accession>A0A0N4WNJ0</accession>
<dbReference type="Proteomes" id="UP000268014">
    <property type="component" value="Unassembled WGS sequence"/>
</dbReference>
<organism evidence="3">
    <name type="scientific">Haemonchus placei</name>
    <name type="common">Barber's pole worm</name>
    <dbReference type="NCBI Taxonomy" id="6290"/>
    <lineage>
        <taxon>Eukaryota</taxon>
        <taxon>Metazoa</taxon>
        <taxon>Ecdysozoa</taxon>
        <taxon>Nematoda</taxon>
        <taxon>Chromadorea</taxon>
        <taxon>Rhabditida</taxon>
        <taxon>Rhabditina</taxon>
        <taxon>Rhabditomorpha</taxon>
        <taxon>Strongyloidea</taxon>
        <taxon>Trichostrongylidae</taxon>
        <taxon>Haemonchus</taxon>
    </lineage>
</organism>
<dbReference type="EMBL" id="UZAF01017996">
    <property type="protein sequence ID" value="VDO46921.1"/>
    <property type="molecule type" value="Genomic_DNA"/>
</dbReference>
<dbReference type="OrthoDB" id="5920491at2759"/>
<name>A0A0N4WNJ0_HAEPC</name>
<evidence type="ECO:0000313" key="2">
    <source>
        <dbReference type="Proteomes" id="UP000268014"/>
    </source>
</evidence>
<proteinExistence type="predicted"/>
<dbReference type="AlphaFoldDB" id="A0A0N4WNJ0"/>
<evidence type="ECO:0000313" key="3">
    <source>
        <dbReference type="WBParaSite" id="HPLM_0001285701-mRNA-1"/>
    </source>
</evidence>
<dbReference type="WBParaSite" id="HPLM_0001285701-mRNA-1">
    <property type="protein sequence ID" value="HPLM_0001285701-mRNA-1"/>
    <property type="gene ID" value="HPLM_0001285701"/>
</dbReference>
<protein>
    <submittedName>
        <fullName evidence="3">RT_RNaseH domain-containing protein</fullName>
    </submittedName>
</protein>